<proteinExistence type="predicted"/>
<dbReference type="NCBIfam" id="NF033573">
    <property type="entry name" value="transpos_IS200"/>
    <property type="match status" value="1"/>
</dbReference>
<dbReference type="PANTHER" id="PTHR33360:SF2">
    <property type="entry name" value="TRANSPOSASE FOR INSERTION SEQUENCE ELEMENT IS200"/>
    <property type="match status" value="1"/>
</dbReference>
<evidence type="ECO:0000313" key="2">
    <source>
        <dbReference type="EMBL" id="AFZ37319.1"/>
    </source>
</evidence>
<dbReference type="GO" id="GO:0006313">
    <property type="term" value="P:DNA transposition"/>
    <property type="evidence" value="ECO:0007669"/>
    <property type="project" value="InterPro"/>
</dbReference>
<dbReference type="KEGG" id="scs:Sta7437_3833"/>
<dbReference type="PANTHER" id="PTHR33360">
    <property type="entry name" value="TRANSPOSASE FOR INSERTION SEQUENCE ELEMENT IS200"/>
    <property type="match status" value="1"/>
</dbReference>
<dbReference type="Pfam" id="PF01797">
    <property type="entry name" value="Y1_Tnp"/>
    <property type="match status" value="1"/>
</dbReference>
<dbReference type="InterPro" id="IPR036515">
    <property type="entry name" value="Transposase_17_sf"/>
</dbReference>
<dbReference type="Proteomes" id="UP000010473">
    <property type="component" value="Chromosome"/>
</dbReference>
<name>K9XZ56_STAC7</name>
<reference evidence="3" key="1">
    <citation type="journal article" date="2013" name="Proc. Natl. Acad. Sci. U.S.A.">
        <title>Improving the coverage of the cyanobacterial phylum using diversity-driven genome sequencing.</title>
        <authorList>
            <person name="Shih P.M."/>
            <person name="Wu D."/>
            <person name="Latifi A."/>
            <person name="Axen S.D."/>
            <person name="Fewer D.P."/>
            <person name="Talla E."/>
            <person name="Calteau A."/>
            <person name="Cai F."/>
            <person name="Tandeau de Marsac N."/>
            <person name="Rippka R."/>
            <person name="Herdman M."/>
            <person name="Sivonen K."/>
            <person name="Coursin T."/>
            <person name="Laurent T."/>
            <person name="Goodwin L."/>
            <person name="Nolan M."/>
            <person name="Davenport K.W."/>
            <person name="Han C.S."/>
            <person name="Rubin E.M."/>
            <person name="Eisen J.A."/>
            <person name="Woyke T."/>
            <person name="Gugger M."/>
            <person name="Kerfeld C.A."/>
        </authorList>
    </citation>
    <scope>NUCLEOTIDE SEQUENCE [LARGE SCALE GENOMIC DNA]</scope>
    <source>
        <strain evidence="3">ATCC 29371 / PCC 7437</strain>
    </source>
</reference>
<dbReference type="SUPFAM" id="SSF143422">
    <property type="entry name" value="Transposase IS200-like"/>
    <property type="match status" value="1"/>
</dbReference>
<dbReference type="OrthoDB" id="9793729at2"/>
<evidence type="ECO:0000313" key="3">
    <source>
        <dbReference type="Proteomes" id="UP000010473"/>
    </source>
</evidence>
<gene>
    <name evidence="2" type="ordered locus">Sta7437_3833</name>
</gene>
<keyword evidence="3" id="KW-1185">Reference proteome</keyword>
<evidence type="ECO:0000259" key="1">
    <source>
        <dbReference type="SMART" id="SM01321"/>
    </source>
</evidence>
<dbReference type="SMART" id="SM01321">
    <property type="entry name" value="Y1_Tnp"/>
    <property type="match status" value="1"/>
</dbReference>
<dbReference type="EMBL" id="CP003653">
    <property type="protein sequence ID" value="AFZ37319.1"/>
    <property type="molecule type" value="Genomic_DNA"/>
</dbReference>
<dbReference type="HOGENOM" id="CLU_101320_2_2_3"/>
<dbReference type="InterPro" id="IPR002686">
    <property type="entry name" value="Transposase_17"/>
</dbReference>
<dbReference type="GO" id="GO:0004803">
    <property type="term" value="F:transposase activity"/>
    <property type="evidence" value="ECO:0007669"/>
    <property type="project" value="InterPro"/>
</dbReference>
<protein>
    <submittedName>
        <fullName evidence="2">Transposase IS200-family protein</fullName>
    </submittedName>
</protein>
<dbReference type="Gene3D" id="3.30.70.1290">
    <property type="entry name" value="Transposase IS200-like"/>
    <property type="match status" value="1"/>
</dbReference>
<feature type="domain" description="Transposase IS200-like" evidence="1">
    <location>
        <begin position="16"/>
        <end position="137"/>
    </location>
</feature>
<sequence length="156" mass="18407">MKSSKFARLKTNNHSAYRLFYHLVLSTKYRHKCITGEMLERLEEIFKDLLLKWHCELIEFGGEGDHIHVLFEAVPTVQLADLVKNLKSVSSRRMRNEYAEHLNQYYWKSYFWNRAYCIISVGGRANIQTLLKYIENQDEPARLRPPLTNSSPAVEE</sequence>
<dbReference type="eggNOG" id="COG1943">
    <property type="taxonomic scope" value="Bacteria"/>
</dbReference>
<dbReference type="GO" id="GO:0003677">
    <property type="term" value="F:DNA binding"/>
    <property type="evidence" value="ECO:0007669"/>
    <property type="project" value="InterPro"/>
</dbReference>
<accession>K9XZ56</accession>
<dbReference type="RefSeq" id="WP_015194979.1">
    <property type="nucleotide sequence ID" value="NC_019748.1"/>
</dbReference>
<dbReference type="AlphaFoldDB" id="K9XZ56"/>
<organism evidence="2 3">
    <name type="scientific">Stanieria cyanosphaera (strain ATCC 29371 / PCC 7437)</name>
    <dbReference type="NCBI Taxonomy" id="111780"/>
    <lineage>
        <taxon>Bacteria</taxon>
        <taxon>Bacillati</taxon>
        <taxon>Cyanobacteriota</taxon>
        <taxon>Cyanophyceae</taxon>
        <taxon>Pleurocapsales</taxon>
        <taxon>Dermocarpellaceae</taxon>
        <taxon>Stanieria</taxon>
    </lineage>
</organism>